<reference evidence="1 2" key="1">
    <citation type="submission" date="2023-12" db="EMBL/GenBank/DDBJ databases">
        <title>Evaluation and characterization of a potential secondary metabolite violacein from indigenous Chromobacterium amazonense SAM215.</title>
        <authorList>
            <person name="Tarafdar M.R."/>
            <person name="Abedin S.M."/>
            <person name="Atiqua A."/>
            <person name="Saha A."/>
            <person name="Khan S.N."/>
        </authorList>
    </citation>
    <scope>NUCLEOTIDE SEQUENCE [LARGE SCALE GENOMIC DNA]</scope>
    <source>
        <strain evidence="1 2">SAM215</strain>
    </source>
</reference>
<dbReference type="RefSeq" id="WP_307909333.1">
    <property type="nucleotide sequence ID" value="NZ_JAVFJF020000007.1"/>
</dbReference>
<sequence length="96" mass="10706">MLSSIIAAIQNRQVLSITYDGIDRIVEPHTVGVSKTGNDVLRCYQTAGGHITLDHEWDLLLLTKIRNLTTTGMTFSTPRPGYKKGDRGMTRIYAEL</sequence>
<evidence type="ECO:0008006" key="3">
    <source>
        <dbReference type="Google" id="ProtNLM"/>
    </source>
</evidence>
<dbReference type="EMBL" id="JAVFJF020000007">
    <property type="protein sequence ID" value="MEJ8674183.1"/>
    <property type="molecule type" value="Genomic_DNA"/>
</dbReference>
<dbReference type="Proteomes" id="UP001224516">
    <property type="component" value="Unassembled WGS sequence"/>
</dbReference>
<proteinExistence type="predicted"/>
<organism evidence="1 2">
    <name type="scientific">Chromobacterium amazonense</name>
    <dbReference type="NCBI Taxonomy" id="1382803"/>
    <lineage>
        <taxon>Bacteria</taxon>
        <taxon>Pseudomonadati</taxon>
        <taxon>Pseudomonadota</taxon>
        <taxon>Betaproteobacteria</taxon>
        <taxon>Neisseriales</taxon>
        <taxon>Chromobacteriaceae</taxon>
        <taxon>Chromobacterium</taxon>
    </lineage>
</organism>
<protein>
    <recommendedName>
        <fullName evidence="3">WYL domain-containing protein</fullName>
    </recommendedName>
</protein>
<evidence type="ECO:0000313" key="1">
    <source>
        <dbReference type="EMBL" id="MEJ8674183.1"/>
    </source>
</evidence>
<name>A0ABU8V024_9NEIS</name>
<accession>A0ABU8V024</accession>
<evidence type="ECO:0000313" key="2">
    <source>
        <dbReference type="Proteomes" id="UP001224516"/>
    </source>
</evidence>
<gene>
    <name evidence="1" type="ORF">QCL97_005550</name>
</gene>
<comment type="caution">
    <text evidence="1">The sequence shown here is derived from an EMBL/GenBank/DDBJ whole genome shotgun (WGS) entry which is preliminary data.</text>
</comment>
<dbReference type="PROSITE" id="PS52050">
    <property type="entry name" value="WYL"/>
    <property type="match status" value="1"/>
</dbReference>
<keyword evidence="2" id="KW-1185">Reference proteome</keyword>